<feature type="transmembrane region" description="Helical" evidence="1">
    <location>
        <begin position="64"/>
        <end position="88"/>
    </location>
</feature>
<dbReference type="EMBL" id="SADE01000002">
    <property type="protein sequence ID" value="RVU36552.1"/>
    <property type="molecule type" value="Genomic_DNA"/>
</dbReference>
<evidence type="ECO:0000256" key="1">
    <source>
        <dbReference type="SAM" id="Phobius"/>
    </source>
</evidence>
<sequence>MKQWIKWVLAIVAAVIPLVLFTSILSLFGAGDGELKGLTSSEAFSPAILKPFPSARLGIVTLEYGWWVFAHVLICMTVAAYFATLLVGHTKRASREVLPRLATVVAIIVGTVGVLAYMVLTPDRTGDTIDAAFAYLVMTPFYNFLTAAGLADQFTGQDGDPWLYLSLGTLGPTSFGILCVTLASANFHHDVQSRRAFGTEGWEQDYAACLRSLKTYAAVLSLILVSSTLTARAYFHIVPKMLAVPAKDAPDPGIYKIYSDFAGEISTASGLMFTMTLIATFAPGLIVLLRDISGAVRESGQEGRQSLMEQLGLTDIRTNLSTILRIGLTVASPALASPIAEVFQSL</sequence>
<feature type="transmembrane region" description="Helical" evidence="1">
    <location>
        <begin position="216"/>
        <end position="235"/>
    </location>
</feature>
<evidence type="ECO:0000313" key="3">
    <source>
        <dbReference type="Proteomes" id="UP000287447"/>
    </source>
</evidence>
<dbReference type="AlphaFoldDB" id="A0A3S3UP41"/>
<evidence type="ECO:0000313" key="2">
    <source>
        <dbReference type="EMBL" id="RVU36552.1"/>
    </source>
</evidence>
<feature type="transmembrane region" description="Helical" evidence="1">
    <location>
        <begin position="162"/>
        <end position="185"/>
    </location>
</feature>
<keyword evidence="1" id="KW-0472">Membrane</keyword>
<feature type="transmembrane region" description="Helical" evidence="1">
    <location>
        <begin position="100"/>
        <end position="120"/>
    </location>
</feature>
<accession>A0A3S3UP41</accession>
<comment type="caution">
    <text evidence="2">The sequence shown here is derived from an EMBL/GenBank/DDBJ whole genome shotgun (WGS) entry which is preliminary data.</text>
</comment>
<gene>
    <name evidence="2" type="ORF">EOI86_15295</name>
</gene>
<protein>
    <submittedName>
        <fullName evidence="2">Uncharacterized protein</fullName>
    </submittedName>
</protein>
<organism evidence="2 3">
    <name type="scientific">Hwanghaeella grinnelliae</name>
    <dbReference type="NCBI Taxonomy" id="2500179"/>
    <lineage>
        <taxon>Bacteria</taxon>
        <taxon>Pseudomonadati</taxon>
        <taxon>Pseudomonadota</taxon>
        <taxon>Alphaproteobacteria</taxon>
        <taxon>Rhodospirillales</taxon>
        <taxon>Rhodospirillaceae</taxon>
        <taxon>Hwanghaeella</taxon>
    </lineage>
</organism>
<keyword evidence="3" id="KW-1185">Reference proteome</keyword>
<keyword evidence="1" id="KW-0812">Transmembrane</keyword>
<proteinExistence type="predicted"/>
<keyword evidence="1" id="KW-1133">Transmembrane helix</keyword>
<dbReference type="Proteomes" id="UP000287447">
    <property type="component" value="Unassembled WGS sequence"/>
</dbReference>
<name>A0A3S3UP41_9PROT</name>
<reference evidence="3" key="1">
    <citation type="submission" date="2019-01" db="EMBL/GenBank/DDBJ databases">
        <title>Gri0909 isolated from a small marine red alga.</title>
        <authorList>
            <person name="Kim J."/>
            <person name="Jeong S.E."/>
            <person name="Jeon C.O."/>
        </authorList>
    </citation>
    <scope>NUCLEOTIDE SEQUENCE [LARGE SCALE GENOMIC DNA]</scope>
    <source>
        <strain evidence="3">Gri0909</strain>
    </source>
</reference>
<feature type="transmembrane region" description="Helical" evidence="1">
    <location>
        <begin position="268"/>
        <end position="289"/>
    </location>
</feature>
<dbReference type="RefSeq" id="WP_127766028.1">
    <property type="nucleotide sequence ID" value="NZ_SADE01000002.1"/>
</dbReference>
<feature type="transmembrane region" description="Helical" evidence="1">
    <location>
        <begin position="7"/>
        <end position="28"/>
    </location>
</feature>